<evidence type="ECO:0000313" key="4">
    <source>
        <dbReference type="EMBL" id="MCQ4083548.1"/>
    </source>
</evidence>
<keyword evidence="4" id="KW-0547">Nucleotide-binding</keyword>
<dbReference type="RefSeq" id="WP_255922517.1">
    <property type="nucleotide sequence ID" value="NZ_JANFNG010000023.1"/>
</dbReference>
<dbReference type="Gene3D" id="3.30.565.10">
    <property type="entry name" value="Histidine kinase-like ATPase, C-terminal domain"/>
    <property type="match status" value="1"/>
</dbReference>
<comment type="caution">
    <text evidence="4">The sequence shown here is derived from an EMBL/GenBank/DDBJ whole genome shotgun (WGS) entry which is preliminary data.</text>
</comment>
<keyword evidence="1" id="KW-0418">Kinase</keyword>
<dbReference type="Proteomes" id="UP001057702">
    <property type="component" value="Unassembled WGS sequence"/>
</dbReference>
<gene>
    <name evidence="4" type="ORF">NGB36_23855</name>
</gene>
<dbReference type="SUPFAM" id="SSF55874">
    <property type="entry name" value="ATPase domain of HSP90 chaperone/DNA topoisomerase II/histidine kinase"/>
    <property type="match status" value="1"/>
</dbReference>
<feature type="domain" description="Histidine kinase/HSP90-like ATPase" evidence="3">
    <location>
        <begin position="53"/>
        <end position="174"/>
    </location>
</feature>
<dbReference type="EMBL" id="JANFNG010000023">
    <property type="protein sequence ID" value="MCQ4083548.1"/>
    <property type="molecule type" value="Genomic_DNA"/>
</dbReference>
<keyword evidence="1" id="KW-0723">Serine/threonine-protein kinase</keyword>
<keyword evidence="5" id="KW-1185">Reference proteome</keyword>
<accession>A0ABT1Q0U1</accession>
<feature type="compositionally biased region" description="Low complexity" evidence="2">
    <location>
        <begin position="9"/>
        <end position="18"/>
    </location>
</feature>
<dbReference type="CDD" id="cd16936">
    <property type="entry name" value="HATPase_RsbW-like"/>
    <property type="match status" value="1"/>
</dbReference>
<keyword evidence="4" id="KW-0067">ATP-binding</keyword>
<feature type="region of interest" description="Disordered" evidence="2">
    <location>
        <begin position="1"/>
        <end position="22"/>
    </location>
</feature>
<dbReference type="PANTHER" id="PTHR35526">
    <property type="entry name" value="ANTI-SIGMA-F FACTOR RSBW-RELATED"/>
    <property type="match status" value="1"/>
</dbReference>
<keyword evidence="1" id="KW-0808">Transferase</keyword>
<dbReference type="PANTHER" id="PTHR35526:SF3">
    <property type="entry name" value="ANTI-SIGMA-F FACTOR RSBW"/>
    <property type="match status" value="1"/>
</dbReference>
<evidence type="ECO:0000256" key="2">
    <source>
        <dbReference type="SAM" id="MobiDB-lite"/>
    </source>
</evidence>
<protein>
    <submittedName>
        <fullName evidence="4">ATP-binding protein</fullName>
    </submittedName>
</protein>
<reference evidence="4" key="1">
    <citation type="submission" date="2022-06" db="EMBL/GenBank/DDBJ databases">
        <title>Draft genome sequence of Streptomyces sp. RB6PN25 isolated from peat swamp forest in Thailand.</title>
        <authorList>
            <person name="Duangmal K."/>
            <person name="Klaysubun C."/>
        </authorList>
    </citation>
    <scope>NUCLEOTIDE SEQUENCE</scope>
    <source>
        <strain evidence="4">RB6PN25</strain>
    </source>
</reference>
<dbReference type="InterPro" id="IPR050267">
    <property type="entry name" value="Anti-sigma-factor_SerPK"/>
</dbReference>
<evidence type="ECO:0000259" key="3">
    <source>
        <dbReference type="Pfam" id="PF13581"/>
    </source>
</evidence>
<organism evidence="4 5">
    <name type="scientific">Streptomyces humicola</name>
    <dbReference type="NCBI Taxonomy" id="2953240"/>
    <lineage>
        <taxon>Bacteria</taxon>
        <taxon>Bacillati</taxon>
        <taxon>Actinomycetota</taxon>
        <taxon>Actinomycetes</taxon>
        <taxon>Kitasatosporales</taxon>
        <taxon>Streptomycetaceae</taxon>
        <taxon>Streptomyces</taxon>
    </lineage>
</organism>
<dbReference type="InterPro" id="IPR003594">
    <property type="entry name" value="HATPase_dom"/>
</dbReference>
<dbReference type="Pfam" id="PF13581">
    <property type="entry name" value="HATPase_c_2"/>
    <property type="match status" value="1"/>
</dbReference>
<name>A0ABT1Q0U1_9ACTN</name>
<dbReference type="GO" id="GO:0005524">
    <property type="term" value="F:ATP binding"/>
    <property type="evidence" value="ECO:0007669"/>
    <property type="project" value="UniProtKB-KW"/>
</dbReference>
<evidence type="ECO:0000256" key="1">
    <source>
        <dbReference type="ARBA" id="ARBA00022527"/>
    </source>
</evidence>
<dbReference type="InterPro" id="IPR036890">
    <property type="entry name" value="HATPase_C_sf"/>
</dbReference>
<evidence type="ECO:0000313" key="5">
    <source>
        <dbReference type="Proteomes" id="UP001057702"/>
    </source>
</evidence>
<sequence>MTAHPAPSPGSGDAPADGPGKHWLSTAAHGAFPLDGDGRGRSGASGFAACALEADLQAASEARHFARSTLYAWGMAELVDNVAVIVSELLSNAIRYGLASPRRLPASPHPVWLGLLRRGETTVLCAVSDPSSDVPVLREPDYFAESGRGLHVIDSLSDSWGWTPPDHAGKTVWAAVSIPE</sequence>
<proteinExistence type="predicted"/>